<feature type="region of interest" description="Disordered" evidence="1">
    <location>
        <begin position="1"/>
        <end position="20"/>
    </location>
</feature>
<feature type="compositionally biased region" description="Low complexity" evidence="1">
    <location>
        <begin position="71"/>
        <end position="88"/>
    </location>
</feature>
<organism evidence="2 3">
    <name type="scientific">Gymnopilus dilepis</name>
    <dbReference type="NCBI Taxonomy" id="231916"/>
    <lineage>
        <taxon>Eukaryota</taxon>
        <taxon>Fungi</taxon>
        <taxon>Dikarya</taxon>
        <taxon>Basidiomycota</taxon>
        <taxon>Agaricomycotina</taxon>
        <taxon>Agaricomycetes</taxon>
        <taxon>Agaricomycetidae</taxon>
        <taxon>Agaricales</taxon>
        <taxon>Agaricineae</taxon>
        <taxon>Hymenogastraceae</taxon>
        <taxon>Gymnopilus</taxon>
    </lineage>
</organism>
<feature type="compositionally biased region" description="Basic and acidic residues" evidence="1">
    <location>
        <begin position="10"/>
        <end position="20"/>
    </location>
</feature>
<feature type="non-terminal residue" evidence="2">
    <location>
        <position position="600"/>
    </location>
</feature>
<feature type="compositionally biased region" description="Basic residues" evidence="1">
    <location>
        <begin position="575"/>
        <end position="585"/>
    </location>
</feature>
<feature type="region of interest" description="Disordered" evidence="1">
    <location>
        <begin position="124"/>
        <end position="153"/>
    </location>
</feature>
<feature type="region of interest" description="Disordered" evidence="1">
    <location>
        <begin position="540"/>
        <end position="600"/>
    </location>
</feature>
<feature type="compositionally biased region" description="Low complexity" evidence="1">
    <location>
        <begin position="48"/>
        <end position="59"/>
    </location>
</feature>
<sequence length="600" mass="66894">MQMQAVTLRDPADPAPADRHSCYCSYLNLGPAHAHSRPRPSQGTLKVSNPSDSDSDSPSYASLGIGRTSSRRASSPSPSPSLSSSPSSPSSPSPSPSEFPFPPSTRSFSYSLSASQSTAYLNRLLTPPSSDETHPVRHEQEQGQGRGHWQGVQDVQGVDVVDVAEKIRKRRQAFVHAVRVAAAAAVQDGEGGEGRDGRDGYTEFPFSYSQSYRAMSRRSSMSRSLSRTRQFLQADMDVDVDADADEHGLDGLKRSSSTLPPSYESDHSYDNILHTGTSGYNYAYAYERNDLHERDQEEQGEDTIVIAPLQFQTPPPPPSLSRLASCTTLQIPAPAVLPDVEVHEHHLQRLPTIQQPVQLGQLGALDVQPQQLEAFEVEHLKYGDEQGLRLRHAPPTPPPSRLRPWVVEKDSGLSYIGSPNPNLKDMPPPAPTLPLKTPSAQRRRPHKEEEERVWPWPTNGNGDLHSPQPKRLEAARMREGREVPLRFADIRPLSIQRKQQQQEQQVQEQGYLPGYHDAGMGTGLERRERGHWRAADHYHPQLHSQEAPQQYLHPPREPHHAQMPSPPPLALIPAHAHRRGTTHRRRDPESGVLCFDERDR</sequence>
<keyword evidence="3" id="KW-1185">Reference proteome</keyword>
<dbReference type="EMBL" id="NHYE01005007">
    <property type="protein sequence ID" value="PPQ79312.1"/>
    <property type="molecule type" value="Genomic_DNA"/>
</dbReference>
<feature type="compositionally biased region" description="Low complexity" evidence="1">
    <location>
        <begin position="499"/>
        <end position="509"/>
    </location>
</feature>
<evidence type="ECO:0000313" key="3">
    <source>
        <dbReference type="Proteomes" id="UP000284706"/>
    </source>
</evidence>
<protein>
    <submittedName>
        <fullName evidence="2">Uncharacterized protein</fullName>
    </submittedName>
</protein>
<reference evidence="2 3" key="1">
    <citation type="journal article" date="2018" name="Evol. Lett.">
        <title>Horizontal gene cluster transfer increased hallucinogenic mushroom diversity.</title>
        <authorList>
            <person name="Reynolds H.T."/>
            <person name="Vijayakumar V."/>
            <person name="Gluck-Thaler E."/>
            <person name="Korotkin H.B."/>
            <person name="Matheny P.B."/>
            <person name="Slot J.C."/>
        </authorList>
    </citation>
    <scope>NUCLEOTIDE SEQUENCE [LARGE SCALE GENOMIC DNA]</scope>
    <source>
        <strain evidence="2 3">SRW20</strain>
    </source>
</reference>
<evidence type="ECO:0000256" key="1">
    <source>
        <dbReference type="SAM" id="MobiDB-lite"/>
    </source>
</evidence>
<feature type="region of interest" description="Disordered" evidence="1">
    <location>
        <begin position="418"/>
        <end position="468"/>
    </location>
</feature>
<comment type="caution">
    <text evidence="2">The sequence shown here is derived from an EMBL/GenBank/DDBJ whole genome shotgun (WGS) entry which is preliminary data.</text>
</comment>
<feature type="compositionally biased region" description="Pro residues" evidence="1">
    <location>
        <begin position="89"/>
        <end position="103"/>
    </location>
</feature>
<dbReference type="InParanoid" id="A0A409WLE5"/>
<feature type="region of interest" description="Disordered" evidence="1">
    <location>
        <begin position="32"/>
        <end position="110"/>
    </location>
</feature>
<proteinExistence type="predicted"/>
<feature type="compositionally biased region" description="Basic and acidic residues" evidence="1">
    <location>
        <begin position="131"/>
        <end position="141"/>
    </location>
</feature>
<dbReference type="Proteomes" id="UP000284706">
    <property type="component" value="Unassembled WGS sequence"/>
</dbReference>
<feature type="region of interest" description="Disordered" evidence="1">
    <location>
        <begin position="246"/>
        <end position="267"/>
    </location>
</feature>
<evidence type="ECO:0000313" key="2">
    <source>
        <dbReference type="EMBL" id="PPQ79312.1"/>
    </source>
</evidence>
<accession>A0A409WLE5</accession>
<gene>
    <name evidence="2" type="ORF">CVT26_001044</name>
</gene>
<feature type="region of interest" description="Disordered" evidence="1">
    <location>
        <begin position="496"/>
        <end position="522"/>
    </location>
</feature>
<name>A0A409WLE5_9AGAR</name>
<dbReference type="AlphaFoldDB" id="A0A409WLE5"/>